<proteinExistence type="predicted"/>
<accession>A0A8S5RVC3</accession>
<evidence type="ECO:0000313" key="1">
    <source>
        <dbReference type="EMBL" id="DAF42726.1"/>
    </source>
</evidence>
<dbReference type="EMBL" id="BK032497">
    <property type="protein sequence ID" value="DAF42726.1"/>
    <property type="molecule type" value="Genomic_DNA"/>
</dbReference>
<organism evidence="1">
    <name type="scientific">Siphoviridae sp. ctHip2</name>
    <dbReference type="NCBI Taxonomy" id="2827830"/>
    <lineage>
        <taxon>Viruses</taxon>
        <taxon>Duplodnaviria</taxon>
        <taxon>Heunggongvirae</taxon>
        <taxon>Uroviricota</taxon>
        <taxon>Caudoviricetes</taxon>
    </lineage>
</organism>
<reference evidence="1" key="1">
    <citation type="journal article" date="2021" name="Proc. Natl. Acad. Sci. U.S.A.">
        <title>A Catalog of Tens of Thousands of Viruses from Human Metagenomes Reveals Hidden Associations with Chronic Diseases.</title>
        <authorList>
            <person name="Tisza M.J."/>
            <person name="Buck C.B."/>
        </authorList>
    </citation>
    <scope>NUCLEOTIDE SEQUENCE</scope>
    <source>
        <strain evidence="1">CtHip2</strain>
    </source>
</reference>
<name>A0A8S5RVC3_9CAUD</name>
<sequence length="54" mass="6257">MGKISQIKFSIHLIHEFGSHILLLLSNLHHFHKCRFYDSHQMQFCSLGLVSSSC</sequence>
<protein>
    <submittedName>
        <fullName evidence="1">Uncharacterized protein</fullName>
    </submittedName>
</protein>